<dbReference type="OrthoDB" id="5765877at2"/>
<sequence length="210" mass="23159">MVTKLVQKHPLKGTQTIEIIDDTVNVQIKLPFKKEESLTVMLTVLNQEPVISKSRLEFTSRVNNEALLSLFLDKPNAKEFNAFVALLKQKIQEEFSAFAGLKTGTSSGLEGNVFEEPPTFDEPDTARTAKNKEITAEGVEEAINMLREHLGGEEIGPFLTALESLKSNPQSDESLSQVLNEFHALGSTQGAILTYAPYIATLLSDDPFSF</sequence>
<evidence type="ECO:0000313" key="2">
    <source>
        <dbReference type="Proteomes" id="UP000030856"/>
    </source>
</evidence>
<dbReference type="RefSeq" id="WP_043116947.1">
    <property type="nucleotide sequence ID" value="NZ_JRAA01000002.1"/>
</dbReference>
<keyword evidence="2" id="KW-1185">Reference proteome</keyword>
<protein>
    <submittedName>
        <fullName evidence="1">Uncharacterized protein</fullName>
    </submittedName>
</protein>
<comment type="caution">
    <text evidence="1">The sequence shown here is derived from an EMBL/GenBank/DDBJ whole genome shotgun (WGS) entry which is preliminary data.</text>
</comment>
<accession>A0A0B0H7S4</accession>
<dbReference type="EMBL" id="JRAA01000002">
    <property type="protein sequence ID" value="KHF24712.1"/>
    <property type="molecule type" value="Genomic_DNA"/>
</dbReference>
<name>A0A0B0H7S4_SOVGS</name>
<dbReference type="GeneID" id="86990769"/>
<gene>
    <name evidence="1" type="ORF">JV46_02570</name>
</gene>
<dbReference type="AlphaFoldDB" id="A0A0B0H7S4"/>
<dbReference type="Proteomes" id="UP000030856">
    <property type="component" value="Unassembled WGS sequence"/>
</dbReference>
<proteinExistence type="predicted"/>
<organism evidence="1 2">
    <name type="scientific">Solemya velum gill symbiont</name>
    <dbReference type="NCBI Taxonomy" id="2340"/>
    <lineage>
        <taxon>Bacteria</taxon>
        <taxon>Pseudomonadati</taxon>
        <taxon>Pseudomonadota</taxon>
        <taxon>Gammaproteobacteria</taxon>
        <taxon>sulfur-oxidizing symbionts</taxon>
    </lineage>
</organism>
<evidence type="ECO:0000313" key="1">
    <source>
        <dbReference type="EMBL" id="KHF24712.1"/>
    </source>
</evidence>
<dbReference type="STRING" id="2340.JV46_02570"/>
<reference evidence="1 2" key="1">
    <citation type="journal article" date="2014" name="BMC Genomics">
        <title>The genome of the intracellular bacterium of the coastal bivalve, Solemya velum: a blueprint for thriving in and out of symbiosis.</title>
        <authorList>
            <person name="Dmytrenko O."/>
            <person name="Russell S.L."/>
            <person name="Loo W.T."/>
            <person name="Fontanez K.M."/>
            <person name="Liao L."/>
            <person name="Roeselers G."/>
            <person name="Sharma R."/>
            <person name="Stewart F.J."/>
            <person name="Newton I.L."/>
            <person name="Woyke T."/>
            <person name="Wu D."/>
            <person name="Lang J.M."/>
            <person name="Eisen J.A."/>
            <person name="Cavanaugh C.M."/>
        </authorList>
    </citation>
    <scope>NUCLEOTIDE SEQUENCE [LARGE SCALE GENOMIC DNA]</scope>
    <source>
        <strain evidence="1 2">WH</strain>
    </source>
</reference>
<dbReference type="eggNOG" id="ENOG5032XYD">
    <property type="taxonomic scope" value="Bacteria"/>
</dbReference>